<dbReference type="OMA" id="PHEMESK"/>
<evidence type="ECO:0000313" key="1">
    <source>
        <dbReference type="EMBL" id="TKW27235.1"/>
    </source>
</evidence>
<sequence>MSLDEVLGQVDLPAPEPIVPKWTFELGKPLVRPELVRKLSTKMYEFHEWYMKRSADERLVFGLRVKPIDFFGEGEKVLWMELKDIYEVYHQDALDISLISAWVLILIQRCRRELYFNVGFMDPSLVNQRQI</sequence>
<organism evidence="1 2">
    <name type="scientific">Setaria viridis</name>
    <name type="common">Green bristlegrass</name>
    <name type="synonym">Setaria italica subsp. viridis</name>
    <dbReference type="NCBI Taxonomy" id="4556"/>
    <lineage>
        <taxon>Eukaryota</taxon>
        <taxon>Viridiplantae</taxon>
        <taxon>Streptophyta</taxon>
        <taxon>Embryophyta</taxon>
        <taxon>Tracheophyta</taxon>
        <taxon>Spermatophyta</taxon>
        <taxon>Magnoliopsida</taxon>
        <taxon>Liliopsida</taxon>
        <taxon>Poales</taxon>
        <taxon>Poaceae</taxon>
        <taxon>PACMAD clade</taxon>
        <taxon>Panicoideae</taxon>
        <taxon>Panicodae</taxon>
        <taxon>Paniceae</taxon>
        <taxon>Cenchrinae</taxon>
        <taxon>Setaria</taxon>
    </lineage>
</organism>
<keyword evidence="2" id="KW-1185">Reference proteome</keyword>
<reference evidence="1" key="1">
    <citation type="submission" date="2019-03" db="EMBL/GenBank/DDBJ databases">
        <title>WGS assembly of Setaria viridis.</title>
        <authorList>
            <person name="Huang P."/>
            <person name="Jenkins J."/>
            <person name="Grimwood J."/>
            <person name="Barry K."/>
            <person name="Healey A."/>
            <person name="Mamidi S."/>
            <person name="Sreedasyam A."/>
            <person name="Shu S."/>
            <person name="Feldman M."/>
            <person name="Wu J."/>
            <person name="Yu Y."/>
            <person name="Chen C."/>
            <person name="Johnson J."/>
            <person name="Rokhsar D."/>
            <person name="Baxter I."/>
            <person name="Schmutz J."/>
            <person name="Brutnell T."/>
            <person name="Kellogg E."/>
        </authorList>
    </citation>
    <scope>NUCLEOTIDE SEQUENCE [LARGE SCALE GENOMIC DNA]</scope>
</reference>
<gene>
    <name evidence="1" type="ORF">SEVIR_3G244600v2</name>
</gene>
<dbReference type="Gramene" id="TKW27235">
    <property type="protein sequence ID" value="TKW27235"/>
    <property type="gene ID" value="SEVIR_3G244600v2"/>
</dbReference>
<dbReference type="AlphaFoldDB" id="A0A4U6VF49"/>
<proteinExistence type="predicted"/>
<protein>
    <submittedName>
        <fullName evidence="1">Uncharacterized protein</fullName>
    </submittedName>
</protein>
<evidence type="ECO:0000313" key="2">
    <source>
        <dbReference type="Proteomes" id="UP000298652"/>
    </source>
</evidence>
<dbReference type="EMBL" id="CM016554">
    <property type="protein sequence ID" value="TKW27235.1"/>
    <property type="molecule type" value="Genomic_DNA"/>
</dbReference>
<name>A0A4U6VF49_SETVI</name>
<dbReference type="Proteomes" id="UP000298652">
    <property type="component" value="Chromosome 3"/>
</dbReference>
<accession>A0A4U6VF49</accession>